<feature type="compositionally biased region" description="Polar residues" evidence="1">
    <location>
        <begin position="71"/>
        <end position="80"/>
    </location>
</feature>
<sequence length="103" mass="11850">MQQPKFTQIQGYRLQFQLFLGSGEEGRTRRLRSAFRRTVGGHQKRETAMAAKQAEKAKEERENLQHKTHQPLPSQMTNPTSREDVPTPTACDYFERSTIITAS</sequence>
<organism evidence="2">
    <name type="scientific">Opuntia streptacantha</name>
    <name type="common">Prickly pear cactus</name>
    <name type="synonym">Opuntia cardona</name>
    <dbReference type="NCBI Taxonomy" id="393608"/>
    <lineage>
        <taxon>Eukaryota</taxon>
        <taxon>Viridiplantae</taxon>
        <taxon>Streptophyta</taxon>
        <taxon>Embryophyta</taxon>
        <taxon>Tracheophyta</taxon>
        <taxon>Spermatophyta</taxon>
        <taxon>Magnoliopsida</taxon>
        <taxon>eudicotyledons</taxon>
        <taxon>Gunneridae</taxon>
        <taxon>Pentapetalae</taxon>
        <taxon>Caryophyllales</taxon>
        <taxon>Cactineae</taxon>
        <taxon>Cactaceae</taxon>
        <taxon>Opuntioideae</taxon>
        <taxon>Opuntia</taxon>
    </lineage>
</organism>
<protein>
    <submittedName>
        <fullName evidence="2">Uncharacterized protein</fullName>
    </submittedName>
</protein>
<dbReference type="AlphaFoldDB" id="A0A7C9CVU4"/>
<proteinExistence type="predicted"/>
<dbReference type="EMBL" id="GISG01048995">
    <property type="protein sequence ID" value="MBA4624784.1"/>
    <property type="molecule type" value="Transcribed_RNA"/>
</dbReference>
<name>A0A7C9CVU4_OPUST</name>
<feature type="compositionally biased region" description="Basic and acidic residues" evidence="1">
    <location>
        <begin position="43"/>
        <end position="65"/>
    </location>
</feature>
<evidence type="ECO:0000256" key="1">
    <source>
        <dbReference type="SAM" id="MobiDB-lite"/>
    </source>
</evidence>
<reference evidence="2" key="2">
    <citation type="submission" date="2020-07" db="EMBL/GenBank/DDBJ databases">
        <authorList>
            <person name="Vera ALvarez R."/>
            <person name="Arias-Moreno D.M."/>
            <person name="Jimenez-Jacinto V."/>
            <person name="Jimenez-Bremont J.F."/>
            <person name="Swaminathan K."/>
            <person name="Moose S.P."/>
            <person name="Guerrero-Gonzalez M.L."/>
            <person name="Marino-Ramirez L."/>
            <person name="Landsman D."/>
            <person name="Rodriguez-Kessler M."/>
            <person name="Delgado-Sanchez P."/>
        </authorList>
    </citation>
    <scope>NUCLEOTIDE SEQUENCE</scope>
    <source>
        <tissue evidence="2">Cladode</tissue>
    </source>
</reference>
<accession>A0A7C9CVU4</accession>
<dbReference type="EMBL" id="GISG01048983">
    <property type="protein sequence ID" value="MBA4624783.1"/>
    <property type="molecule type" value="Transcribed_RNA"/>
</dbReference>
<reference evidence="2" key="1">
    <citation type="journal article" date="2013" name="J. Plant Res.">
        <title>Effect of fungi and light on seed germination of three Opuntia species from semiarid lands of central Mexico.</title>
        <authorList>
            <person name="Delgado-Sanchez P."/>
            <person name="Jimenez-Bremont J.F."/>
            <person name="Guerrero-Gonzalez Mde L."/>
            <person name="Flores J."/>
        </authorList>
    </citation>
    <scope>NUCLEOTIDE SEQUENCE</scope>
    <source>
        <tissue evidence="2">Cladode</tissue>
    </source>
</reference>
<feature type="region of interest" description="Disordered" evidence="1">
    <location>
        <begin position="30"/>
        <end position="91"/>
    </location>
</feature>
<evidence type="ECO:0000313" key="2">
    <source>
        <dbReference type="EMBL" id="MBA4624784.1"/>
    </source>
</evidence>